<name>X0UQJ4_9ZZZZ</name>
<gene>
    <name evidence="1" type="ORF">S01H1_20916</name>
</gene>
<dbReference type="AlphaFoldDB" id="X0UQJ4"/>
<proteinExistence type="predicted"/>
<dbReference type="EMBL" id="BARS01011514">
    <property type="protein sequence ID" value="GAF90775.1"/>
    <property type="molecule type" value="Genomic_DNA"/>
</dbReference>
<accession>X0UQJ4</accession>
<feature type="non-terminal residue" evidence="1">
    <location>
        <position position="248"/>
    </location>
</feature>
<evidence type="ECO:0000313" key="1">
    <source>
        <dbReference type="EMBL" id="GAF90775.1"/>
    </source>
</evidence>
<reference evidence="1" key="1">
    <citation type="journal article" date="2014" name="Front. Microbiol.">
        <title>High frequency of phylogenetically diverse reductive dehalogenase-homologous genes in deep subseafloor sedimentary metagenomes.</title>
        <authorList>
            <person name="Kawai M."/>
            <person name="Futagami T."/>
            <person name="Toyoda A."/>
            <person name="Takaki Y."/>
            <person name="Nishi S."/>
            <person name="Hori S."/>
            <person name="Arai W."/>
            <person name="Tsubouchi T."/>
            <person name="Morono Y."/>
            <person name="Uchiyama I."/>
            <person name="Ito T."/>
            <person name="Fujiyama A."/>
            <person name="Inagaki F."/>
            <person name="Takami H."/>
        </authorList>
    </citation>
    <scope>NUCLEOTIDE SEQUENCE</scope>
    <source>
        <strain evidence="1">Expedition CK06-06</strain>
    </source>
</reference>
<organism evidence="1">
    <name type="scientific">marine sediment metagenome</name>
    <dbReference type="NCBI Taxonomy" id="412755"/>
    <lineage>
        <taxon>unclassified sequences</taxon>
        <taxon>metagenomes</taxon>
        <taxon>ecological metagenomes</taxon>
    </lineage>
</organism>
<comment type="caution">
    <text evidence="1">The sequence shown here is derived from an EMBL/GenBank/DDBJ whole genome shotgun (WGS) entry which is preliminary data.</text>
</comment>
<sequence>MTLISESITKIRRLIKDPNSKVITSDTPILNLIGRVQQEFAKDSLCLSKVEELQAPSEIEFSVTHNWEEGFTGSSKVMIPFLRDGTYSSSQPFELAGSYDLPADGYTVTCGDDVMSVDPQHDLPLFPGADYYSPTALFWNYKSIAQKSYAKVDEQYNDGWHYRGTEVDFFSHAQGVRRKALVTRSIPYAGSRLNENAINLIVNGDMEIDANWTDHNGVPTNVQSAVKKHRGMFSRQFIVDAVSQGIKS</sequence>
<protein>
    <submittedName>
        <fullName evidence="1">Uncharacterized protein</fullName>
    </submittedName>
</protein>